<feature type="region of interest" description="Disordered" evidence="1">
    <location>
        <begin position="24"/>
        <end position="71"/>
    </location>
</feature>
<feature type="compositionally biased region" description="Basic and acidic residues" evidence="1">
    <location>
        <begin position="140"/>
        <end position="151"/>
    </location>
</feature>
<dbReference type="EMBL" id="JAWWNJ010000017">
    <property type="protein sequence ID" value="KAK7038122.1"/>
    <property type="molecule type" value="Genomic_DNA"/>
</dbReference>
<feature type="region of interest" description="Disordered" evidence="1">
    <location>
        <begin position="397"/>
        <end position="453"/>
    </location>
</feature>
<sequence length="453" mass="49417">MAMAIEDFRPFNFYPFELASASQTKPIEAESSSRATACRPVAETQDSTSGTNKRRRESSGDNEPLGKQRKGCRGAWCPLCHQKLTDSTRRNKHMGIRSCKQLAKKRKIVAEDIPDAEWDRLAEQYKNHPNLGSLPELEASSERFEDPRSLSRESSASTISSSSTRNERHPTEATRSSTTDPASLHRTTSSSSTHHTADQHAQYRAAMEKIMQGGPNPWPPATTVAPLVVSPWPQLQRSASFNTGAAVVGTSFAVPPPQTPRSESSGVADPNLVAHPRYFWPGVSLCPKPDPSNAGVATQSPQPIYPSWGVTAAGAVTQNPYMHLVRQNPNRSRSQSVQYSQSQPPQPHLGWSNHGFPGIEPHNGPNIRSTPAPPNANQLCCTASPKSGTEIELEPQLKATVTKSSRSSTALDSGRRLRRTPLTRSNHQRSPPDAHKPVQQTARTQTTTQLGNG</sequence>
<gene>
    <name evidence="2" type="ORF">R3P38DRAFT_2770439</name>
</gene>
<feature type="compositionally biased region" description="Low complexity" evidence="1">
    <location>
        <begin position="332"/>
        <end position="343"/>
    </location>
</feature>
<keyword evidence="3" id="KW-1185">Reference proteome</keyword>
<dbReference type="AlphaFoldDB" id="A0AAW0CGH1"/>
<feature type="compositionally biased region" description="Polar residues" evidence="1">
    <location>
        <begin position="399"/>
        <end position="411"/>
    </location>
</feature>
<evidence type="ECO:0000256" key="1">
    <source>
        <dbReference type="SAM" id="MobiDB-lite"/>
    </source>
</evidence>
<name>A0AAW0CGH1_9AGAR</name>
<organism evidence="2 3">
    <name type="scientific">Favolaschia claudopus</name>
    <dbReference type="NCBI Taxonomy" id="2862362"/>
    <lineage>
        <taxon>Eukaryota</taxon>
        <taxon>Fungi</taxon>
        <taxon>Dikarya</taxon>
        <taxon>Basidiomycota</taxon>
        <taxon>Agaricomycotina</taxon>
        <taxon>Agaricomycetes</taxon>
        <taxon>Agaricomycetidae</taxon>
        <taxon>Agaricales</taxon>
        <taxon>Marasmiineae</taxon>
        <taxon>Mycenaceae</taxon>
        <taxon>Favolaschia</taxon>
    </lineage>
</organism>
<feature type="region of interest" description="Disordered" evidence="1">
    <location>
        <begin position="127"/>
        <end position="200"/>
    </location>
</feature>
<comment type="caution">
    <text evidence="2">The sequence shown here is derived from an EMBL/GenBank/DDBJ whole genome shotgun (WGS) entry which is preliminary data.</text>
</comment>
<feature type="compositionally biased region" description="Low complexity" evidence="1">
    <location>
        <begin position="439"/>
        <end position="453"/>
    </location>
</feature>
<dbReference type="Proteomes" id="UP001362999">
    <property type="component" value="Unassembled WGS sequence"/>
</dbReference>
<feature type="compositionally biased region" description="Polar residues" evidence="1">
    <location>
        <begin position="24"/>
        <end position="35"/>
    </location>
</feature>
<feature type="compositionally biased region" description="Low complexity" evidence="1">
    <location>
        <begin position="152"/>
        <end position="163"/>
    </location>
</feature>
<protein>
    <submittedName>
        <fullName evidence="2">Uncharacterized protein</fullName>
    </submittedName>
</protein>
<evidence type="ECO:0000313" key="2">
    <source>
        <dbReference type="EMBL" id="KAK7038122.1"/>
    </source>
</evidence>
<reference evidence="2 3" key="1">
    <citation type="journal article" date="2024" name="J Genomics">
        <title>Draft genome sequencing and assembly of Favolaschia claudopus CIRM-BRFM 2984 isolated from oak limbs.</title>
        <authorList>
            <person name="Navarro D."/>
            <person name="Drula E."/>
            <person name="Chaduli D."/>
            <person name="Cazenave R."/>
            <person name="Ahrendt S."/>
            <person name="Wang J."/>
            <person name="Lipzen A."/>
            <person name="Daum C."/>
            <person name="Barry K."/>
            <person name="Grigoriev I.V."/>
            <person name="Favel A."/>
            <person name="Rosso M.N."/>
            <person name="Martin F."/>
        </authorList>
    </citation>
    <scope>NUCLEOTIDE SEQUENCE [LARGE SCALE GENOMIC DNA]</scope>
    <source>
        <strain evidence="2 3">CIRM-BRFM 2984</strain>
    </source>
</reference>
<evidence type="ECO:0000313" key="3">
    <source>
        <dbReference type="Proteomes" id="UP001362999"/>
    </source>
</evidence>
<accession>A0AAW0CGH1</accession>
<feature type="region of interest" description="Disordered" evidence="1">
    <location>
        <begin position="328"/>
        <end position="383"/>
    </location>
</feature>
<proteinExistence type="predicted"/>